<dbReference type="EMBL" id="SNRW01011859">
    <property type="protein sequence ID" value="KAA6374587.1"/>
    <property type="molecule type" value="Genomic_DNA"/>
</dbReference>
<dbReference type="SUPFAM" id="SSF53098">
    <property type="entry name" value="Ribonuclease H-like"/>
    <property type="match status" value="1"/>
</dbReference>
<dbReference type="AlphaFoldDB" id="A0A5J4UWB6"/>
<evidence type="ECO:0000313" key="1">
    <source>
        <dbReference type="EMBL" id="KAA6374587.1"/>
    </source>
</evidence>
<reference evidence="1 2" key="1">
    <citation type="submission" date="2019-03" db="EMBL/GenBank/DDBJ databases">
        <title>Single cell metagenomics reveals metabolic interactions within the superorganism composed of flagellate Streblomastix strix and complex community of Bacteroidetes bacteria on its surface.</title>
        <authorList>
            <person name="Treitli S.C."/>
            <person name="Kolisko M."/>
            <person name="Husnik F."/>
            <person name="Keeling P."/>
            <person name="Hampl V."/>
        </authorList>
    </citation>
    <scope>NUCLEOTIDE SEQUENCE [LARGE SCALE GENOMIC DNA]</scope>
    <source>
        <strain evidence="1">ST1C</strain>
    </source>
</reference>
<gene>
    <name evidence="1" type="ORF">EZS28_029886</name>
</gene>
<name>A0A5J4UWB6_9EUKA</name>
<dbReference type="InterPro" id="IPR012337">
    <property type="entry name" value="RNaseH-like_sf"/>
</dbReference>
<proteinExistence type="predicted"/>
<organism evidence="1 2">
    <name type="scientific">Streblomastix strix</name>
    <dbReference type="NCBI Taxonomy" id="222440"/>
    <lineage>
        <taxon>Eukaryota</taxon>
        <taxon>Metamonada</taxon>
        <taxon>Preaxostyla</taxon>
        <taxon>Oxymonadida</taxon>
        <taxon>Streblomastigidae</taxon>
        <taxon>Streblomastix</taxon>
    </lineage>
</organism>
<dbReference type="OrthoDB" id="10023262at2759"/>
<comment type="caution">
    <text evidence="1">The sequence shown here is derived from an EMBL/GenBank/DDBJ whole genome shotgun (WGS) entry which is preliminary data.</text>
</comment>
<accession>A0A5J4UWB6</accession>
<evidence type="ECO:0000313" key="2">
    <source>
        <dbReference type="Proteomes" id="UP000324800"/>
    </source>
</evidence>
<dbReference type="Proteomes" id="UP000324800">
    <property type="component" value="Unassembled WGS sequence"/>
</dbReference>
<protein>
    <submittedName>
        <fullName evidence="1">Uncharacterized protein</fullName>
    </submittedName>
</protein>
<sequence>MIFDPNLRQQSLEALESFWAGNSELNENDEVLKISSFDYQMLKSSSQDPAISILATFAADLLATSSHEADVERAFSQMNLLLGDQRDRLSNQNIFYSTAIQLLNKQEMQM</sequence>